<keyword evidence="4 5" id="KW-0472">Membrane</keyword>
<keyword evidence="2 5" id="KW-0812">Transmembrane</keyword>
<dbReference type="GO" id="GO:0016020">
    <property type="term" value="C:membrane"/>
    <property type="evidence" value="ECO:0007669"/>
    <property type="project" value="UniProtKB-SubCell"/>
</dbReference>
<organism evidence="7 8">
    <name type="scientific">Clostridium estertheticum</name>
    <dbReference type="NCBI Taxonomy" id="238834"/>
    <lineage>
        <taxon>Bacteria</taxon>
        <taxon>Bacillati</taxon>
        <taxon>Bacillota</taxon>
        <taxon>Clostridia</taxon>
        <taxon>Eubacteriales</taxon>
        <taxon>Clostridiaceae</taxon>
        <taxon>Clostridium</taxon>
    </lineage>
</organism>
<feature type="transmembrane region" description="Helical" evidence="5">
    <location>
        <begin position="103"/>
        <end position="122"/>
    </location>
</feature>
<feature type="transmembrane region" description="Helical" evidence="5">
    <location>
        <begin position="401"/>
        <end position="426"/>
    </location>
</feature>
<dbReference type="RefSeq" id="WP_216126195.1">
    <property type="nucleotide sequence ID" value="NZ_CP086239.1"/>
</dbReference>
<feature type="transmembrane region" description="Helical" evidence="5">
    <location>
        <begin position="370"/>
        <end position="389"/>
    </location>
</feature>
<feature type="transmembrane region" description="Helical" evidence="5">
    <location>
        <begin position="341"/>
        <end position="364"/>
    </location>
</feature>
<feature type="transmembrane region" description="Helical" evidence="5">
    <location>
        <begin position="432"/>
        <end position="452"/>
    </location>
</feature>
<keyword evidence="3 5" id="KW-1133">Transmembrane helix</keyword>
<reference evidence="7" key="1">
    <citation type="submission" date="2021-11" db="EMBL/GenBank/DDBJ databases">
        <title>Clostridia strains as spoilage organisms.</title>
        <authorList>
            <person name="Wambui J."/>
            <person name="Stevens M.J.A."/>
            <person name="Stephan R."/>
        </authorList>
    </citation>
    <scope>NUCLEOTIDE SEQUENCE</scope>
    <source>
        <strain evidence="7">CF009</strain>
    </source>
</reference>
<gene>
    <name evidence="7" type="ORF">LL038_09770</name>
</gene>
<feature type="transmembrane region" description="Helical" evidence="5">
    <location>
        <begin position="80"/>
        <end position="97"/>
    </location>
</feature>
<evidence type="ECO:0000259" key="6">
    <source>
        <dbReference type="Pfam" id="PF13515"/>
    </source>
</evidence>
<evidence type="ECO:0000256" key="3">
    <source>
        <dbReference type="ARBA" id="ARBA00022989"/>
    </source>
</evidence>
<name>A0AA47I7C9_9CLOT</name>
<feature type="transmembrane region" description="Helical" evidence="5">
    <location>
        <begin position="129"/>
        <end position="148"/>
    </location>
</feature>
<dbReference type="InterPro" id="IPR049453">
    <property type="entry name" value="Memb_transporter_dom"/>
</dbReference>
<evidence type="ECO:0000313" key="8">
    <source>
        <dbReference type="Proteomes" id="UP001164733"/>
    </source>
</evidence>
<evidence type="ECO:0000256" key="5">
    <source>
        <dbReference type="SAM" id="Phobius"/>
    </source>
</evidence>
<feature type="transmembrane region" description="Helical" evidence="5">
    <location>
        <begin position="464"/>
        <end position="486"/>
    </location>
</feature>
<dbReference type="Proteomes" id="UP001164733">
    <property type="component" value="Chromosome"/>
</dbReference>
<feature type="transmembrane region" description="Helical" evidence="5">
    <location>
        <begin position="154"/>
        <end position="174"/>
    </location>
</feature>
<evidence type="ECO:0000256" key="4">
    <source>
        <dbReference type="ARBA" id="ARBA00023136"/>
    </source>
</evidence>
<feature type="transmembrane region" description="Helical" evidence="5">
    <location>
        <begin position="51"/>
        <end position="68"/>
    </location>
</feature>
<evidence type="ECO:0000256" key="2">
    <source>
        <dbReference type="ARBA" id="ARBA00022692"/>
    </source>
</evidence>
<sequence>MFKNNKQSPIYLLKIIKQAFEINKKPFPWLKAISAAICVGVPVSIGLVEGQLRLGLLGGIGGFTYLYVFNQPYARRAKQIFFVAIGISLSVGLGTLAAPYPLLVILIVGLIGTIVTFIFGVLKIPGPAAIFFVLSFIMTTGMAIDPSAAPIRTAIVLISSLFAWIISMVGWFFNPHGPEIKALKEVYLALASFSETLSSENINDVRHRTVNALKESEETLLVGYIPWKNSFLFNRLSLLNEQANKLFLEMLELYSNGNNKLPKEFGEMLRELSMGIELKDGEVITIHPLHNKLNPEYHNFLDIIYDAEAIINIPLTYIGHGIKISKPSLKMKFNKACDKDSIVFINAVRYGIVLSISTMIAFGFHFNRPYWIPLSCAAVMSGSTIMATFHRAIQRSFGTIVGLIIAVIIFKLQPQGFMIVIINMLLTAITELFIVKNYAVAAVFITPNALLIAEASTQINNVPYFATTRIIDIMIGSIIGLIGIYITGHRSASSRLPGLMTKLIRSQARVIVRLTSNSKISNGEDIKWIKEKMEIDFVNFKTAYITALGEIPNNEKMLEMLWPAFFSLEHISYLLDMDCTTKVYFNLSDENLAELLLAFEKMAMAIEQKQIVQFKKIPIMNEIPKICEEINILQESLSIKVISIKNSKN</sequence>
<dbReference type="AlphaFoldDB" id="A0AA47I7C9"/>
<dbReference type="Pfam" id="PF13515">
    <property type="entry name" value="FUSC_2"/>
    <property type="match status" value="1"/>
</dbReference>
<protein>
    <submittedName>
        <fullName evidence="7">FUSC family protein</fullName>
    </submittedName>
</protein>
<dbReference type="EMBL" id="CP086239">
    <property type="protein sequence ID" value="WAG62497.1"/>
    <property type="molecule type" value="Genomic_DNA"/>
</dbReference>
<comment type="subcellular location">
    <subcellularLocation>
        <location evidence="1">Membrane</location>
        <topology evidence="1">Multi-pass membrane protein</topology>
    </subcellularLocation>
</comment>
<evidence type="ECO:0000313" key="7">
    <source>
        <dbReference type="EMBL" id="WAG62497.1"/>
    </source>
</evidence>
<evidence type="ECO:0000256" key="1">
    <source>
        <dbReference type="ARBA" id="ARBA00004141"/>
    </source>
</evidence>
<feature type="domain" description="Integral membrane bound transporter" evidence="6">
    <location>
        <begin position="357"/>
        <end position="482"/>
    </location>
</feature>
<proteinExistence type="predicted"/>
<accession>A0AA47I7C9</accession>
<feature type="transmembrane region" description="Helical" evidence="5">
    <location>
        <begin position="27"/>
        <end position="45"/>
    </location>
</feature>